<dbReference type="EMBL" id="GFPF01003903">
    <property type="protein sequence ID" value="MAA15049.1"/>
    <property type="molecule type" value="Transcribed_RNA"/>
</dbReference>
<accession>A0A224YH18</accession>
<name>A0A224YH18_9ACAR</name>
<sequence>MSIKALFVLLLASYFTVLECKLPVLNLRVLSIQKFLWTEEQIWTLNTTKPSSNLCQVDELRNMKKTSIYFMRCFYLNLRKICKKILGKFSRFRTQRMEVDMTGRNFTVYEDILYTSKTLGCAVIMVTTKHLRKTITYDLRVRNSSLAESDIRGCRKMFSKYEKRGGQVLYTAACQRLIKVRKV</sequence>
<feature type="signal peptide" evidence="1">
    <location>
        <begin position="1"/>
        <end position="20"/>
    </location>
</feature>
<proteinExistence type="predicted"/>
<protein>
    <submittedName>
        <fullName evidence="2">Lipocalin</fullName>
    </submittedName>
</protein>
<evidence type="ECO:0000313" key="2">
    <source>
        <dbReference type="EMBL" id="MAA15049.1"/>
    </source>
</evidence>
<reference evidence="2" key="1">
    <citation type="journal article" date="2017" name="Parasit. Vectors">
        <title>Sialotranscriptomics of Rhipicephalus zambeziensis reveals intricate expression profiles of secretory proteins and suggests tight temporal transcriptional regulation during blood-feeding.</title>
        <authorList>
            <person name="de Castro M.H."/>
            <person name="de Klerk D."/>
            <person name="Pienaar R."/>
            <person name="Rees D.J.G."/>
            <person name="Mans B.J."/>
        </authorList>
    </citation>
    <scope>NUCLEOTIDE SEQUENCE</scope>
    <source>
        <tissue evidence="2">Salivary glands</tissue>
    </source>
</reference>
<evidence type="ECO:0000256" key="1">
    <source>
        <dbReference type="SAM" id="SignalP"/>
    </source>
</evidence>
<dbReference type="AlphaFoldDB" id="A0A224YH18"/>
<feature type="chain" id="PRO_5012013714" evidence="1">
    <location>
        <begin position="21"/>
        <end position="183"/>
    </location>
</feature>
<keyword evidence="1" id="KW-0732">Signal</keyword>
<organism evidence="2">
    <name type="scientific">Rhipicephalus zambeziensis</name>
    <dbReference type="NCBI Taxonomy" id="60191"/>
    <lineage>
        <taxon>Eukaryota</taxon>
        <taxon>Metazoa</taxon>
        <taxon>Ecdysozoa</taxon>
        <taxon>Arthropoda</taxon>
        <taxon>Chelicerata</taxon>
        <taxon>Arachnida</taxon>
        <taxon>Acari</taxon>
        <taxon>Parasitiformes</taxon>
        <taxon>Ixodida</taxon>
        <taxon>Ixodoidea</taxon>
        <taxon>Ixodidae</taxon>
        <taxon>Rhipicephalinae</taxon>
        <taxon>Rhipicephalus</taxon>
        <taxon>Rhipicephalus</taxon>
    </lineage>
</organism>